<evidence type="ECO:0000256" key="1">
    <source>
        <dbReference type="SAM" id="MobiDB-lite"/>
    </source>
</evidence>
<feature type="compositionally biased region" description="Pro residues" evidence="1">
    <location>
        <begin position="45"/>
        <end position="58"/>
    </location>
</feature>
<organism evidence="3 4">
    <name type="scientific">Lucilia cuprina</name>
    <name type="common">Green bottle fly</name>
    <name type="synonym">Australian sheep blowfly</name>
    <dbReference type="NCBI Taxonomy" id="7375"/>
    <lineage>
        <taxon>Eukaryota</taxon>
        <taxon>Metazoa</taxon>
        <taxon>Ecdysozoa</taxon>
        <taxon>Arthropoda</taxon>
        <taxon>Hexapoda</taxon>
        <taxon>Insecta</taxon>
        <taxon>Pterygota</taxon>
        <taxon>Neoptera</taxon>
        <taxon>Endopterygota</taxon>
        <taxon>Diptera</taxon>
        <taxon>Brachycera</taxon>
        <taxon>Muscomorpha</taxon>
        <taxon>Oestroidea</taxon>
        <taxon>Calliphoridae</taxon>
        <taxon>Luciliinae</taxon>
        <taxon>Lucilia</taxon>
    </lineage>
</organism>
<evidence type="ECO:0000313" key="3">
    <source>
        <dbReference type="EMBL" id="KNC30114.1"/>
    </source>
</evidence>
<sequence length="122" mass="13070">MFKFIVTVIVMATIILPHMVSARPGDLAIDAAENVDVPPEHRAAPPQPPQQHPVQPPYQPRAIFPAAAVPGGPQYPLFFSTPNGFVPFGSIYSAYQPQGIVPNPAFILPQDQPLSLPIVAAV</sequence>
<protein>
    <recommendedName>
        <fullName evidence="5">DUF4794 domain-containing protein</fullName>
    </recommendedName>
</protein>
<dbReference type="AlphaFoldDB" id="A0A0L0CF45"/>
<accession>A0A0L0CF45</accession>
<keyword evidence="4" id="KW-1185">Reference proteome</keyword>
<gene>
    <name evidence="3" type="ORF">FF38_09568</name>
</gene>
<evidence type="ECO:0000256" key="2">
    <source>
        <dbReference type="SAM" id="SignalP"/>
    </source>
</evidence>
<dbReference type="OrthoDB" id="8042187at2759"/>
<dbReference type="Proteomes" id="UP000037069">
    <property type="component" value="Unassembled WGS sequence"/>
</dbReference>
<comment type="caution">
    <text evidence="3">The sequence shown here is derived from an EMBL/GenBank/DDBJ whole genome shotgun (WGS) entry which is preliminary data.</text>
</comment>
<keyword evidence="2" id="KW-0732">Signal</keyword>
<feature type="chain" id="PRO_5005536422" description="DUF4794 domain-containing protein" evidence="2">
    <location>
        <begin position="23"/>
        <end position="122"/>
    </location>
</feature>
<reference evidence="3 4" key="1">
    <citation type="journal article" date="2015" name="Nat. Commun.">
        <title>Lucilia cuprina genome unlocks parasitic fly biology to underpin future interventions.</title>
        <authorList>
            <person name="Anstead C.A."/>
            <person name="Korhonen P.K."/>
            <person name="Young N.D."/>
            <person name="Hall R.S."/>
            <person name="Jex A.R."/>
            <person name="Murali S.C."/>
            <person name="Hughes D.S."/>
            <person name="Lee S.F."/>
            <person name="Perry T."/>
            <person name="Stroehlein A.J."/>
            <person name="Ansell B.R."/>
            <person name="Breugelmans B."/>
            <person name="Hofmann A."/>
            <person name="Qu J."/>
            <person name="Dugan S."/>
            <person name="Lee S.L."/>
            <person name="Chao H."/>
            <person name="Dinh H."/>
            <person name="Han Y."/>
            <person name="Doddapaneni H.V."/>
            <person name="Worley K.C."/>
            <person name="Muzny D.M."/>
            <person name="Ioannidis P."/>
            <person name="Waterhouse R.M."/>
            <person name="Zdobnov E.M."/>
            <person name="James P.J."/>
            <person name="Bagnall N.H."/>
            <person name="Kotze A.C."/>
            <person name="Gibbs R.A."/>
            <person name="Richards S."/>
            <person name="Batterham P."/>
            <person name="Gasser R.B."/>
        </authorList>
    </citation>
    <scope>NUCLEOTIDE SEQUENCE [LARGE SCALE GENOMIC DNA]</scope>
    <source>
        <strain evidence="3 4">LS</strain>
        <tissue evidence="3">Full body</tissue>
    </source>
</reference>
<evidence type="ECO:0008006" key="5">
    <source>
        <dbReference type="Google" id="ProtNLM"/>
    </source>
</evidence>
<dbReference type="EMBL" id="JRES01000577">
    <property type="protein sequence ID" value="KNC30114.1"/>
    <property type="molecule type" value="Genomic_DNA"/>
</dbReference>
<name>A0A0L0CF45_LUCCU</name>
<evidence type="ECO:0000313" key="4">
    <source>
        <dbReference type="Proteomes" id="UP000037069"/>
    </source>
</evidence>
<feature type="signal peptide" evidence="2">
    <location>
        <begin position="1"/>
        <end position="22"/>
    </location>
</feature>
<proteinExistence type="predicted"/>
<feature type="region of interest" description="Disordered" evidence="1">
    <location>
        <begin position="34"/>
        <end position="58"/>
    </location>
</feature>